<dbReference type="PANTHER" id="PTHR43094">
    <property type="entry name" value="AMINOTRANSFERASE"/>
    <property type="match status" value="1"/>
</dbReference>
<dbReference type="GO" id="GO:0005829">
    <property type="term" value="C:cytosol"/>
    <property type="evidence" value="ECO:0007669"/>
    <property type="project" value="TreeGrafter"/>
</dbReference>
<organism evidence="6 7">
    <name type="scientific">Conexibacter woesei (strain DSM 14684 / CCUG 47730 / CIP 108061 / JCM 11494 / NBRC 100937 / ID131577)</name>
    <dbReference type="NCBI Taxonomy" id="469383"/>
    <lineage>
        <taxon>Bacteria</taxon>
        <taxon>Bacillati</taxon>
        <taxon>Actinomycetota</taxon>
        <taxon>Thermoleophilia</taxon>
        <taxon>Solirubrobacterales</taxon>
        <taxon>Conexibacteraceae</taxon>
        <taxon>Conexibacter</taxon>
    </lineage>
</organism>
<dbReference type="eggNOG" id="COG0161">
    <property type="taxonomic scope" value="Bacteria"/>
</dbReference>
<dbReference type="GO" id="GO:0008483">
    <property type="term" value="F:transaminase activity"/>
    <property type="evidence" value="ECO:0007669"/>
    <property type="project" value="UniProtKB-KW"/>
</dbReference>
<evidence type="ECO:0000313" key="7">
    <source>
        <dbReference type="Proteomes" id="UP000008229"/>
    </source>
</evidence>
<dbReference type="EMBL" id="CP001854">
    <property type="protein sequence ID" value="ADB53809.1"/>
    <property type="molecule type" value="Genomic_DNA"/>
</dbReference>
<reference evidence="6 7" key="1">
    <citation type="journal article" date="2010" name="Stand. Genomic Sci.">
        <title>Complete genome sequence of Conexibacter woesei type strain (ID131577).</title>
        <authorList>
            <person name="Pukall R."/>
            <person name="Lapidus A."/>
            <person name="Glavina Del Rio T."/>
            <person name="Copeland A."/>
            <person name="Tice H."/>
            <person name="Cheng J.-F."/>
            <person name="Lucas S."/>
            <person name="Chen F."/>
            <person name="Nolan M."/>
            <person name="Bruce D."/>
            <person name="Goodwin L."/>
            <person name="Pitluck S."/>
            <person name="Mavromatis K."/>
            <person name="Ivanova N."/>
            <person name="Ovchinnikova G."/>
            <person name="Pati A."/>
            <person name="Chen A."/>
            <person name="Palaniappan K."/>
            <person name="Land M."/>
            <person name="Hauser L."/>
            <person name="Chang Y.-J."/>
            <person name="Jeffries C.D."/>
            <person name="Chain P."/>
            <person name="Meincke L."/>
            <person name="Sims D."/>
            <person name="Brettin T."/>
            <person name="Detter J.C."/>
            <person name="Rohde M."/>
            <person name="Goeker M."/>
            <person name="Bristow J."/>
            <person name="Eisen J.A."/>
            <person name="Markowitz V."/>
            <person name="Kyrpides N.C."/>
            <person name="Klenk H.-P."/>
            <person name="Hugenholtz P."/>
        </authorList>
    </citation>
    <scope>NUCLEOTIDE SEQUENCE [LARGE SCALE GENOMIC DNA]</scope>
    <source>
        <strain evidence="7">DSM 14684 / CIP 108061 / JCM 11494 / NBRC 100937 / ID131577</strain>
    </source>
</reference>
<dbReference type="FunFam" id="3.40.640.10:FF:000014">
    <property type="entry name" value="Adenosylmethionine-8-amino-7-oxononanoate aminotransferase, probable"/>
    <property type="match status" value="1"/>
</dbReference>
<sequence length="435" mass="45702">MTSSDRSGAAVADTRLWHPFSDMSAVRRGEFVLTRGEGIWVYDDQGRRYLDGTASLWYANVGHGRKEIAAAVQEQMGKLEAYSAFGDFTTEPAQALAARIAGLAPVADARVFFTTGGGEALDSAAKIARRYWSAKGHPERVHLIGRTGGYHGTNGYGTSIGGIEANRAGFGPLMSQVSSVQWDSLTALEQEILAVGPQKVAAVFAEPVIGAGGVLPPPEGYLEGVQAICEEHGILFVADEVICAFGRLGHWFGSERFGLAPDMITFAKGVTSGYLPLGGVVASGRVAEPFWDEAGNMLRHGATYSAHATCCVAGSANLDLLAQDDVVSRALELESVLLDALKPLAEQSIVHEVRGGVGLLAAVEFTPEALAAGAPGKVFERARERGVIVRALGQGVAVSPPLTIERDEIAFLATAIGEAIEEVGQTSVNAPATKV</sequence>
<evidence type="ECO:0000256" key="2">
    <source>
        <dbReference type="ARBA" id="ARBA00022576"/>
    </source>
</evidence>
<protein>
    <submittedName>
        <fullName evidence="6">Aminotransferase class-III</fullName>
    </submittedName>
</protein>
<dbReference type="InterPro" id="IPR005814">
    <property type="entry name" value="Aminotrans_3"/>
</dbReference>
<dbReference type="Gene3D" id="3.40.640.10">
    <property type="entry name" value="Type I PLP-dependent aspartate aminotransferase-like (Major domain)"/>
    <property type="match status" value="1"/>
</dbReference>
<evidence type="ECO:0000256" key="1">
    <source>
        <dbReference type="ARBA" id="ARBA00008954"/>
    </source>
</evidence>
<keyword evidence="3 6" id="KW-0808">Transferase</keyword>
<keyword evidence="4 5" id="KW-0663">Pyridoxal phosphate</keyword>
<dbReference type="InterPro" id="IPR015421">
    <property type="entry name" value="PyrdxlP-dep_Trfase_major"/>
</dbReference>
<dbReference type="CDD" id="cd00610">
    <property type="entry name" value="OAT_like"/>
    <property type="match status" value="1"/>
</dbReference>
<dbReference type="Proteomes" id="UP000008229">
    <property type="component" value="Chromosome"/>
</dbReference>
<keyword evidence="2 6" id="KW-0032">Aminotransferase</keyword>
<keyword evidence="7" id="KW-1185">Reference proteome</keyword>
<evidence type="ECO:0000256" key="3">
    <source>
        <dbReference type="ARBA" id="ARBA00022679"/>
    </source>
</evidence>
<dbReference type="InterPro" id="IPR049704">
    <property type="entry name" value="Aminotrans_3_PPA_site"/>
</dbReference>
<dbReference type="RefSeq" id="WP_012936860.1">
    <property type="nucleotide sequence ID" value="NC_013739.1"/>
</dbReference>
<accession>D3EZH1</accession>
<dbReference type="Pfam" id="PF00202">
    <property type="entry name" value="Aminotran_3"/>
    <property type="match status" value="1"/>
</dbReference>
<dbReference type="PIRSF" id="PIRSF000521">
    <property type="entry name" value="Transaminase_4ab_Lys_Orn"/>
    <property type="match status" value="1"/>
</dbReference>
<comment type="similarity">
    <text evidence="1 5">Belongs to the class-III pyridoxal-phosphate-dependent aminotransferase family.</text>
</comment>
<dbReference type="HOGENOM" id="CLU_016922_4_3_11"/>
<evidence type="ECO:0000256" key="4">
    <source>
        <dbReference type="ARBA" id="ARBA00022898"/>
    </source>
</evidence>
<dbReference type="AlphaFoldDB" id="D3EZH1"/>
<evidence type="ECO:0000313" key="6">
    <source>
        <dbReference type="EMBL" id="ADB53809.1"/>
    </source>
</evidence>
<dbReference type="PANTHER" id="PTHR43094:SF1">
    <property type="entry name" value="AMINOTRANSFERASE CLASS-III"/>
    <property type="match status" value="1"/>
</dbReference>
<dbReference type="SUPFAM" id="SSF53383">
    <property type="entry name" value="PLP-dependent transferases"/>
    <property type="match status" value="1"/>
</dbReference>
<dbReference type="PROSITE" id="PS00600">
    <property type="entry name" value="AA_TRANSFER_CLASS_3"/>
    <property type="match status" value="1"/>
</dbReference>
<name>D3EZH1_CONWI</name>
<dbReference type="InterPro" id="IPR015422">
    <property type="entry name" value="PyrdxlP-dep_Trfase_small"/>
</dbReference>
<dbReference type="GO" id="GO:0030170">
    <property type="term" value="F:pyridoxal phosphate binding"/>
    <property type="evidence" value="ECO:0007669"/>
    <property type="project" value="InterPro"/>
</dbReference>
<evidence type="ECO:0000256" key="5">
    <source>
        <dbReference type="RuleBase" id="RU003560"/>
    </source>
</evidence>
<dbReference type="STRING" id="469383.Cwoe_5404"/>
<proteinExistence type="inferred from homology"/>
<dbReference type="Gene3D" id="3.90.1150.10">
    <property type="entry name" value="Aspartate Aminotransferase, domain 1"/>
    <property type="match status" value="1"/>
</dbReference>
<dbReference type="InterPro" id="IPR015424">
    <property type="entry name" value="PyrdxlP-dep_Trfase"/>
</dbReference>
<reference evidence="7" key="2">
    <citation type="submission" date="2010-01" db="EMBL/GenBank/DDBJ databases">
        <title>The complete genome of Conexibacter woesei DSM 14684.</title>
        <authorList>
            <consortium name="US DOE Joint Genome Institute (JGI-PGF)"/>
            <person name="Lucas S."/>
            <person name="Copeland A."/>
            <person name="Lapidus A."/>
            <person name="Glavina del Rio T."/>
            <person name="Dalin E."/>
            <person name="Tice H."/>
            <person name="Bruce D."/>
            <person name="Goodwin L."/>
            <person name="Pitluck S."/>
            <person name="Kyrpides N."/>
            <person name="Mavromatis K."/>
            <person name="Ivanova N."/>
            <person name="Mikhailova N."/>
            <person name="Chertkov O."/>
            <person name="Brettin T."/>
            <person name="Detter J.C."/>
            <person name="Han C."/>
            <person name="Larimer F."/>
            <person name="Land M."/>
            <person name="Hauser L."/>
            <person name="Markowitz V."/>
            <person name="Cheng J.-F."/>
            <person name="Hugenholtz P."/>
            <person name="Woyke T."/>
            <person name="Wu D."/>
            <person name="Pukall R."/>
            <person name="Steenblock K."/>
            <person name="Schneider S."/>
            <person name="Klenk H.-P."/>
            <person name="Eisen J.A."/>
        </authorList>
    </citation>
    <scope>NUCLEOTIDE SEQUENCE [LARGE SCALE GENOMIC DNA]</scope>
    <source>
        <strain evidence="7">DSM 14684 / CIP 108061 / JCM 11494 / NBRC 100937 / ID131577</strain>
    </source>
</reference>
<gene>
    <name evidence="6" type="ordered locus">Cwoe_5404</name>
</gene>
<dbReference type="KEGG" id="cwo:Cwoe_5404"/>